<comment type="caution">
    <text evidence="1">The sequence shown here is derived from an EMBL/GenBank/DDBJ whole genome shotgun (WGS) entry which is preliminary data.</text>
</comment>
<reference evidence="1 2" key="1">
    <citation type="submission" date="2015-01" db="EMBL/GenBank/DDBJ databases">
        <title>Draft genome sequence of Pedobacter sp. NL19 isolated from sludge of an effluent treatment pond in an abandoned uranium mine.</title>
        <authorList>
            <person name="Santos T."/>
            <person name="Caetano T."/>
            <person name="Covas C."/>
            <person name="Cruz A."/>
            <person name="Mendo S."/>
        </authorList>
    </citation>
    <scope>NUCLEOTIDE SEQUENCE [LARGE SCALE GENOMIC DNA]</scope>
    <source>
        <strain evidence="1 2">NL19</strain>
    </source>
</reference>
<keyword evidence="2" id="KW-1185">Reference proteome</keyword>
<dbReference type="Proteomes" id="UP000032049">
    <property type="component" value="Unassembled WGS sequence"/>
</dbReference>
<organism evidence="1 2">
    <name type="scientific">Pedobacter lusitanus</name>
    <dbReference type="NCBI Taxonomy" id="1503925"/>
    <lineage>
        <taxon>Bacteria</taxon>
        <taxon>Pseudomonadati</taxon>
        <taxon>Bacteroidota</taxon>
        <taxon>Sphingobacteriia</taxon>
        <taxon>Sphingobacteriales</taxon>
        <taxon>Sphingobacteriaceae</taxon>
        <taxon>Pedobacter</taxon>
    </lineage>
</organism>
<dbReference type="STRING" id="1503925.TH53_03250"/>
<accession>A0A0D0GQR3</accession>
<gene>
    <name evidence="1" type="ORF">TH53_03250</name>
</gene>
<dbReference type="EMBL" id="JXRA01000012">
    <property type="protein sequence ID" value="KIO78535.1"/>
    <property type="molecule type" value="Genomic_DNA"/>
</dbReference>
<sequence length="60" mass="7172">MISNPKEELKRATFKGRKRFEESHCPEIFEALNFDLVVKRCDFFGDFISQFDEKLKIKSK</sequence>
<evidence type="ECO:0000313" key="2">
    <source>
        <dbReference type="Proteomes" id="UP000032049"/>
    </source>
</evidence>
<evidence type="ECO:0000313" key="1">
    <source>
        <dbReference type="EMBL" id="KIO78535.1"/>
    </source>
</evidence>
<protein>
    <submittedName>
        <fullName evidence="1">Uncharacterized protein</fullName>
    </submittedName>
</protein>
<proteinExistence type="predicted"/>
<dbReference type="AlphaFoldDB" id="A0A0D0GQR3"/>
<name>A0A0D0GQR3_9SPHI</name>